<reference evidence="4" key="1">
    <citation type="submission" date="2015-10" db="EMBL/GenBank/DDBJ databases">
        <title>Daphnia magna gene sets from two clonal populations assembled and annotated with EvidentialGene.</title>
        <authorList>
            <person name="Gilbert D."/>
            <person name="Podicheti R."/>
            <person name="Orsini L."/>
            <person name="Colbourne J."/>
            <person name="Pfrender M."/>
        </authorList>
    </citation>
    <scope>NUCLEOTIDE SEQUENCE</scope>
</reference>
<organism evidence="5 6">
    <name type="scientific">Daphnia magna</name>
    <dbReference type="NCBI Taxonomy" id="35525"/>
    <lineage>
        <taxon>Eukaryota</taxon>
        <taxon>Metazoa</taxon>
        <taxon>Ecdysozoa</taxon>
        <taxon>Arthropoda</taxon>
        <taxon>Crustacea</taxon>
        <taxon>Branchiopoda</taxon>
        <taxon>Diplostraca</taxon>
        <taxon>Cladocera</taxon>
        <taxon>Anomopoda</taxon>
        <taxon>Daphniidae</taxon>
        <taxon>Daphnia</taxon>
    </lineage>
</organism>
<comment type="similarity">
    <text evidence="1">Belongs to the caprin family.</text>
</comment>
<evidence type="ECO:0000313" key="4">
    <source>
        <dbReference type="EMBL" id="JAJ05521.1"/>
    </source>
</evidence>
<dbReference type="EMBL" id="LRGB01000996">
    <property type="protein sequence ID" value="KZS14273.1"/>
    <property type="molecule type" value="Genomic_DNA"/>
</dbReference>
<feature type="region of interest" description="Disordered" evidence="2">
    <location>
        <begin position="375"/>
        <end position="617"/>
    </location>
</feature>
<feature type="compositionally biased region" description="Low complexity" evidence="2">
    <location>
        <begin position="555"/>
        <end position="570"/>
    </location>
</feature>
<accession>A0A0P5CVF5</accession>
<name>A0A0P5CVF5_9CRUS</name>
<dbReference type="InterPro" id="IPR041637">
    <property type="entry name" value="Caprin-1_dimer"/>
</dbReference>
<gene>
    <name evidence="5" type="ORF">APZ42_020441</name>
</gene>
<proteinExistence type="inferred from homology"/>
<evidence type="ECO:0000256" key="1">
    <source>
        <dbReference type="ARBA" id="ARBA00007950"/>
    </source>
</evidence>
<feature type="compositionally biased region" description="Polar residues" evidence="2">
    <location>
        <begin position="509"/>
        <end position="519"/>
    </location>
</feature>
<dbReference type="Proteomes" id="UP000076858">
    <property type="component" value="Unassembled WGS sequence"/>
</dbReference>
<dbReference type="AlphaFoldDB" id="A0A0P5CVF5"/>
<evidence type="ECO:0000313" key="5">
    <source>
        <dbReference type="EMBL" id="KZS14273.1"/>
    </source>
</evidence>
<dbReference type="Pfam" id="PF18293">
    <property type="entry name" value="Caprin-1_dimer"/>
    <property type="match status" value="1"/>
</dbReference>
<sequence>MPSIAANNTAVKTEKISVLDLPESFKSATVVIEKKCRNLEKRKIKLDGYREELARGKGLSDEQQRAADRYEEVVANLELTKEFLTAFEKIGIETSKEEKKRKKKEIFEKQQHELARFKELFIIQEVFSCLCSPAAREDFLNGMHGSPQLTDSDLQKLDTFYSLVSIDRQNLPKTFNDAVLSSAVHFQHLMEGRNKEVAGSTYREIKDLIFSIINNGYFDWKAPPEVEPEPLEPEVVEPIIERTEAFQTTHMEPVYQNIPDETTYVEPGMEYIEPQVPLPIQPQIVPQAAAYFPVDIDTDFNFIQESMIDAKPVLPTIPASVPMPLQTAPHVPVSLASMDSAVVMVHSQMPHSQMPHLAYPHYAASMYAAHAAPLVPGPPSMQLPTSTQHQQQPPPQQIHQQPEQPSNDLPGEPVIHESPTALTTQVESQDNRATTSSTWAEEPQEEIPVFQQDQSRNESNTWTNSSYRSNDQDGRRGGYRGRGNGGPRGGSRGGTSGYYNNSRGGYNDRQGNGERSYQNNDRHQGNGGDRNGMERGSYQGGERSYQSNNGGGRYQGNNGERNYQGSYRSSGGDRGGNSYMPRGNSGGYRGGQPRGASRGSSRGGGSYDGRNASFSKE</sequence>
<dbReference type="PANTHER" id="PTHR22922">
    <property type="entry name" value="GPI-ANCHORED PROTEIN P137"/>
    <property type="match status" value="1"/>
</dbReference>
<feature type="compositionally biased region" description="Polar residues" evidence="2">
    <location>
        <begin position="420"/>
        <end position="439"/>
    </location>
</feature>
<evidence type="ECO:0000256" key="2">
    <source>
        <dbReference type="SAM" id="MobiDB-lite"/>
    </source>
</evidence>
<feature type="domain" description="Caprin-1 dimerization" evidence="3">
    <location>
        <begin position="103"/>
        <end position="219"/>
    </location>
</feature>
<dbReference type="EMBL" id="GDIP01217881">
    <property type="protein sequence ID" value="JAJ05521.1"/>
    <property type="molecule type" value="Transcribed_RNA"/>
</dbReference>
<feature type="compositionally biased region" description="Gly residues" evidence="2">
    <location>
        <begin position="584"/>
        <end position="593"/>
    </location>
</feature>
<dbReference type="InterPro" id="IPR028816">
    <property type="entry name" value="Caprin"/>
</dbReference>
<reference evidence="4" key="2">
    <citation type="submission" date="2015-10" db="EMBL/GenBank/DDBJ databases">
        <authorList>
            <person name="Gilbert D.G."/>
        </authorList>
    </citation>
    <scope>NUCLEOTIDE SEQUENCE</scope>
</reference>
<dbReference type="GO" id="GO:0005737">
    <property type="term" value="C:cytoplasm"/>
    <property type="evidence" value="ECO:0007669"/>
    <property type="project" value="TreeGrafter"/>
</dbReference>
<dbReference type="OrthoDB" id="10062814at2759"/>
<keyword evidence="6" id="KW-1185">Reference proteome</keyword>
<dbReference type="PANTHER" id="PTHR22922:SF19">
    <property type="entry name" value="CAPRIN HOMOLOG"/>
    <property type="match status" value="1"/>
</dbReference>
<feature type="compositionally biased region" description="Polar residues" evidence="2">
    <location>
        <begin position="451"/>
        <end position="469"/>
    </location>
</feature>
<dbReference type="STRING" id="35525.A0A0P5CVF5"/>
<reference evidence="5 6" key="3">
    <citation type="submission" date="2016-03" db="EMBL/GenBank/DDBJ databases">
        <title>EvidentialGene: Evidence-directed Construction of Genes on Genomes.</title>
        <authorList>
            <person name="Gilbert D.G."/>
            <person name="Choi J.-H."/>
            <person name="Mockaitis K."/>
            <person name="Colbourne J."/>
            <person name="Pfrender M."/>
        </authorList>
    </citation>
    <scope>NUCLEOTIDE SEQUENCE [LARGE SCALE GENOMIC DNA]</scope>
    <source>
        <strain evidence="5 6">Xinb3</strain>
        <tissue evidence="5">Complete organism</tissue>
    </source>
</reference>
<dbReference type="GO" id="GO:0003723">
    <property type="term" value="F:RNA binding"/>
    <property type="evidence" value="ECO:0007669"/>
    <property type="project" value="TreeGrafter"/>
</dbReference>
<feature type="compositionally biased region" description="Gly residues" evidence="2">
    <location>
        <begin position="480"/>
        <end position="496"/>
    </location>
</feature>
<protein>
    <submittedName>
        <fullName evidence="4">Caprin-1</fullName>
    </submittedName>
</protein>
<evidence type="ECO:0000313" key="6">
    <source>
        <dbReference type="Proteomes" id="UP000076858"/>
    </source>
</evidence>
<evidence type="ECO:0000259" key="3">
    <source>
        <dbReference type="Pfam" id="PF18293"/>
    </source>
</evidence>